<organism evidence="2 3">
    <name type="scientific">Marinobacter zhanjiangensis</name>
    <dbReference type="NCBI Taxonomy" id="578215"/>
    <lineage>
        <taxon>Bacteria</taxon>
        <taxon>Pseudomonadati</taxon>
        <taxon>Pseudomonadota</taxon>
        <taxon>Gammaproteobacteria</taxon>
        <taxon>Pseudomonadales</taxon>
        <taxon>Marinobacteraceae</taxon>
        <taxon>Marinobacter</taxon>
    </lineage>
</organism>
<gene>
    <name evidence="2" type="ORF">GCM10007071_17430</name>
</gene>
<sequence length="69" mass="7615">MPGRQHAQGPPDEPRLAPEPGHIGHLAIADNPACGNRKHDLPYFLFPCVFHCGILPWRRLVEQAVNAIA</sequence>
<name>A0ABQ3AXG5_9GAMM</name>
<feature type="region of interest" description="Disordered" evidence="1">
    <location>
        <begin position="1"/>
        <end position="24"/>
    </location>
</feature>
<evidence type="ECO:0000256" key="1">
    <source>
        <dbReference type="SAM" id="MobiDB-lite"/>
    </source>
</evidence>
<keyword evidence="3" id="KW-1185">Reference proteome</keyword>
<accession>A0ABQ3AXG5</accession>
<dbReference type="EMBL" id="BMXV01000003">
    <property type="protein sequence ID" value="GGY70865.1"/>
    <property type="molecule type" value="Genomic_DNA"/>
</dbReference>
<evidence type="ECO:0000313" key="3">
    <source>
        <dbReference type="Proteomes" id="UP000601597"/>
    </source>
</evidence>
<dbReference type="Proteomes" id="UP000601597">
    <property type="component" value="Unassembled WGS sequence"/>
</dbReference>
<comment type="caution">
    <text evidence="2">The sequence shown here is derived from an EMBL/GenBank/DDBJ whole genome shotgun (WGS) entry which is preliminary data.</text>
</comment>
<reference evidence="3" key="1">
    <citation type="journal article" date="2019" name="Int. J. Syst. Evol. Microbiol.">
        <title>The Global Catalogue of Microorganisms (GCM) 10K type strain sequencing project: providing services to taxonomists for standard genome sequencing and annotation.</title>
        <authorList>
            <consortium name="The Broad Institute Genomics Platform"/>
            <consortium name="The Broad Institute Genome Sequencing Center for Infectious Disease"/>
            <person name="Wu L."/>
            <person name="Ma J."/>
        </authorList>
    </citation>
    <scope>NUCLEOTIDE SEQUENCE [LARGE SCALE GENOMIC DNA]</scope>
    <source>
        <strain evidence="3">KCTC 22280</strain>
    </source>
</reference>
<protein>
    <submittedName>
        <fullName evidence="2">Uncharacterized protein</fullName>
    </submittedName>
</protein>
<evidence type="ECO:0000313" key="2">
    <source>
        <dbReference type="EMBL" id="GGY70865.1"/>
    </source>
</evidence>
<proteinExistence type="predicted"/>